<protein>
    <recommendedName>
        <fullName evidence="3">DUF4352 domain-containing protein</fullName>
    </recommendedName>
</protein>
<dbReference type="Proteomes" id="UP000093795">
    <property type="component" value="Unassembled WGS sequence"/>
</dbReference>
<sequence length="97" mass="9974">MTAKGMFVSVHVAITNTGLRPVVLFARDQRFQANGVGFGVDPAATLWSLTTAVDIGAGASVSVIYSFDVPDNPFTGGTVELHAASTTRGVAVALPPN</sequence>
<reference evidence="1 2" key="1">
    <citation type="submission" date="2016-06" db="EMBL/GenBank/DDBJ databases">
        <authorList>
            <person name="Kjaerup R.B."/>
            <person name="Dalgaard T.S."/>
            <person name="Juul-Madsen H.R."/>
        </authorList>
    </citation>
    <scope>NUCLEOTIDE SEQUENCE [LARGE SCALE GENOMIC DNA]</scope>
    <source>
        <strain evidence="1 2">1081914.2</strain>
    </source>
</reference>
<comment type="caution">
    <text evidence="1">The sequence shown here is derived from an EMBL/GenBank/DDBJ whole genome shotgun (WGS) entry which is preliminary data.</text>
</comment>
<accession>A0A1A3CMW1</accession>
<proteinExistence type="predicted"/>
<gene>
    <name evidence="1" type="ORF">A9X01_15590</name>
</gene>
<evidence type="ECO:0000313" key="1">
    <source>
        <dbReference type="EMBL" id="OBI88289.1"/>
    </source>
</evidence>
<dbReference type="EMBL" id="LZKQ01000074">
    <property type="protein sequence ID" value="OBI88289.1"/>
    <property type="molecule type" value="Genomic_DNA"/>
</dbReference>
<evidence type="ECO:0008006" key="3">
    <source>
        <dbReference type="Google" id="ProtNLM"/>
    </source>
</evidence>
<organism evidence="1 2">
    <name type="scientific">Mycobacterium asiaticum</name>
    <dbReference type="NCBI Taxonomy" id="1790"/>
    <lineage>
        <taxon>Bacteria</taxon>
        <taxon>Bacillati</taxon>
        <taxon>Actinomycetota</taxon>
        <taxon>Actinomycetes</taxon>
        <taxon>Mycobacteriales</taxon>
        <taxon>Mycobacteriaceae</taxon>
        <taxon>Mycobacterium</taxon>
    </lineage>
</organism>
<dbReference type="AlphaFoldDB" id="A0A1A3CMW1"/>
<name>A0A1A3CMW1_MYCAS</name>
<evidence type="ECO:0000313" key="2">
    <source>
        <dbReference type="Proteomes" id="UP000093795"/>
    </source>
</evidence>